<dbReference type="Proteomes" id="UP000250321">
    <property type="component" value="Unassembled WGS sequence"/>
</dbReference>
<name>A0A314UZH4_PRUYE</name>
<dbReference type="EMBL" id="PJQY01002743">
    <property type="protein sequence ID" value="PQM42947.1"/>
    <property type="molecule type" value="Genomic_DNA"/>
</dbReference>
<feature type="region of interest" description="Disordered" evidence="1">
    <location>
        <begin position="108"/>
        <end position="163"/>
    </location>
</feature>
<sequence>MPKKPDSQPAAFVGYLQLIPLSKGSSSSQLYESQQVQIKDRYSYKHAYGGGSSSFTGSCKAGKFVDKSTGGLGYKQEAKYTSTAKHVDKRLGFTTECQTQVKVKKSVYPNKPQVKKSASPTPKKTQVKCNKCASPNKTQVKVQKSASPYKSVTKSYSKRIDYY</sequence>
<protein>
    <submittedName>
        <fullName evidence="2">Uncharacterized protein</fullName>
    </submittedName>
</protein>
<keyword evidence="3" id="KW-1185">Reference proteome</keyword>
<reference evidence="2 3" key="1">
    <citation type="submission" date="2018-02" db="EMBL/GenBank/DDBJ databases">
        <title>Draft genome of wild Prunus yedoensis var. nudiflora.</title>
        <authorList>
            <person name="Baek S."/>
            <person name="Kim J.-H."/>
            <person name="Choi K."/>
            <person name="Kim G.-B."/>
            <person name="Cho A."/>
            <person name="Jang H."/>
            <person name="Shin C.-H."/>
            <person name="Yu H.-J."/>
            <person name="Mun J.-H."/>
        </authorList>
    </citation>
    <scope>NUCLEOTIDE SEQUENCE [LARGE SCALE GENOMIC DNA]</scope>
    <source>
        <strain evidence="3">cv. Jeju island</strain>
        <tissue evidence="2">Leaf</tissue>
    </source>
</reference>
<evidence type="ECO:0000313" key="2">
    <source>
        <dbReference type="EMBL" id="PQM42947.1"/>
    </source>
</evidence>
<accession>A0A314UZH4</accession>
<organism evidence="2 3">
    <name type="scientific">Prunus yedoensis var. nudiflora</name>
    <dbReference type="NCBI Taxonomy" id="2094558"/>
    <lineage>
        <taxon>Eukaryota</taxon>
        <taxon>Viridiplantae</taxon>
        <taxon>Streptophyta</taxon>
        <taxon>Embryophyta</taxon>
        <taxon>Tracheophyta</taxon>
        <taxon>Spermatophyta</taxon>
        <taxon>Magnoliopsida</taxon>
        <taxon>eudicotyledons</taxon>
        <taxon>Gunneridae</taxon>
        <taxon>Pentapetalae</taxon>
        <taxon>rosids</taxon>
        <taxon>fabids</taxon>
        <taxon>Rosales</taxon>
        <taxon>Rosaceae</taxon>
        <taxon>Amygdaloideae</taxon>
        <taxon>Amygdaleae</taxon>
        <taxon>Prunus</taxon>
    </lineage>
</organism>
<feature type="compositionally biased region" description="Polar residues" evidence="1">
    <location>
        <begin position="116"/>
        <end position="155"/>
    </location>
</feature>
<dbReference type="AlphaFoldDB" id="A0A314UZH4"/>
<dbReference type="OrthoDB" id="1429861at2759"/>
<comment type="caution">
    <text evidence="2">The sequence shown here is derived from an EMBL/GenBank/DDBJ whole genome shotgun (WGS) entry which is preliminary data.</text>
</comment>
<evidence type="ECO:0000256" key="1">
    <source>
        <dbReference type="SAM" id="MobiDB-lite"/>
    </source>
</evidence>
<proteinExistence type="predicted"/>
<evidence type="ECO:0000313" key="3">
    <source>
        <dbReference type="Proteomes" id="UP000250321"/>
    </source>
</evidence>
<gene>
    <name evidence="2" type="ORF">Pyn_25167</name>
</gene>